<dbReference type="Proteomes" id="UP001501476">
    <property type="component" value="Unassembled WGS sequence"/>
</dbReference>
<evidence type="ECO:0000313" key="3">
    <source>
        <dbReference type="Proteomes" id="UP001501476"/>
    </source>
</evidence>
<organism evidence="2 3">
    <name type="scientific">Methylophaga marina</name>
    <dbReference type="NCBI Taxonomy" id="45495"/>
    <lineage>
        <taxon>Bacteria</taxon>
        <taxon>Pseudomonadati</taxon>
        <taxon>Pseudomonadota</taxon>
        <taxon>Gammaproteobacteria</taxon>
        <taxon>Thiotrichales</taxon>
        <taxon>Piscirickettsiaceae</taxon>
        <taxon>Methylophaga</taxon>
    </lineage>
</organism>
<gene>
    <name evidence="2" type="ORF">GCM10008964_11880</name>
</gene>
<dbReference type="RefSeq" id="WP_286304481.1">
    <property type="nucleotide sequence ID" value="NZ_AP027741.1"/>
</dbReference>
<dbReference type="EMBL" id="BAAADG010000004">
    <property type="protein sequence ID" value="GAA0222034.1"/>
    <property type="molecule type" value="Genomic_DNA"/>
</dbReference>
<feature type="signal peptide" evidence="1">
    <location>
        <begin position="1"/>
        <end position="21"/>
    </location>
</feature>
<accession>A0ABP3D778</accession>
<evidence type="ECO:0000256" key="1">
    <source>
        <dbReference type="SAM" id="SignalP"/>
    </source>
</evidence>
<protein>
    <recommendedName>
        <fullName evidence="4">Peptidylprolyl isomerase</fullName>
    </recommendedName>
</protein>
<evidence type="ECO:0008006" key="4">
    <source>
        <dbReference type="Google" id="ProtNLM"/>
    </source>
</evidence>
<feature type="chain" id="PRO_5046023984" description="Peptidylprolyl isomerase" evidence="1">
    <location>
        <begin position="22"/>
        <end position="96"/>
    </location>
</feature>
<reference evidence="3" key="1">
    <citation type="journal article" date="2019" name="Int. J. Syst. Evol. Microbiol.">
        <title>The Global Catalogue of Microorganisms (GCM) 10K type strain sequencing project: providing services to taxonomists for standard genome sequencing and annotation.</title>
        <authorList>
            <consortium name="The Broad Institute Genomics Platform"/>
            <consortium name="The Broad Institute Genome Sequencing Center for Infectious Disease"/>
            <person name="Wu L."/>
            <person name="Ma J."/>
        </authorList>
    </citation>
    <scope>NUCLEOTIDE SEQUENCE [LARGE SCALE GENOMIC DNA]</scope>
    <source>
        <strain evidence="3">JCM 6886</strain>
    </source>
</reference>
<name>A0ABP3D778_9GAMM</name>
<keyword evidence="3" id="KW-1185">Reference proteome</keyword>
<proteinExistence type="predicted"/>
<evidence type="ECO:0000313" key="2">
    <source>
        <dbReference type="EMBL" id="GAA0222034.1"/>
    </source>
</evidence>
<comment type="caution">
    <text evidence="2">The sequence shown here is derived from an EMBL/GenBank/DDBJ whole genome shotgun (WGS) entry which is preliminary data.</text>
</comment>
<keyword evidence="1" id="KW-0732">Signal</keyword>
<sequence>MKKTTLAALTALSLVVAPAFADIESRTFSEQLQLQKTQLRPHAFNFFSDRYMQVQAKKQPVVLSFKEQLDSQKSLLRKQQFNPVSDAYLQTHARQS</sequence>